<keyword evidence="3 7" id="KW-0133">Cell shape</keyword>
<evidence type="ECO:0000256" key="6">
    <source>
        <dbReference type="ARBA" id="ARBA00023316"/>
    </source>
</evidence>
<feature type="binding site" evidence="7">
    <location>
        <begin position="406"/>
        <end position="409"/>
    </location>
    <ligand>
        <name>meso-2,6-diaminopimelate</name>
        <dbReference type="ChEBI" id="CHEBI:57791"/>
    </ligand>
</feature>
<comment type="subcellular location">
    <subcellularLocation>
        <location evidence="7 8">Cytoplasm</location>
    </subcellularLocation>
</comment>
<dbReference type="RefSeq" id="WP_116651295.1">
    <property type="nucleotide sequence ID" value="NZ_QUZK01000042.1"/>
</dbReference>
<evidence type="ECO:0000256" key="5">
    <source>
        <dbReference type="ARBA" id="ARBA00023306"/>
    </source>
</evidence>
<evidence type="ECO:0000256" key="1">
    <source>
        <dbReference type="ARBA" id="ARBA00005898"/>
    </source>
</evidence>
<keyword evidence="4 7" id="KW-0573">Peptidoglycan synthesis</keyword>
<dbReference type="NCBIfam" id="TIGR01085">
    <property type="entry name" value="murE"/>
    <property type="match status" value="1"/>
</dbReference>
<dbReference type="GO" id="GO:0051301">
    <property type="term" value="P:cell division"/>
    <property type="evidence" value="ECO:0007669"/>
    <property type="project" value="UniProtKB-KW"/>
</dbReference>
<keyword evidence="7" id="KW-0460">Magnesium</keyword>
<dbReference type="InterPro" id="IPR004101">
    <property type="entry name" value="Mur_ligase_C"/>
</dbReference>
<comment type="caution">
    <text evidence="7">Lacks conserved residue(s) required for the propagation of feature annotation.</text>
</comment>
<keyword evidence="5 7" id="KW-0131">Cell cycle</keyword>
<comment type="catalytic activity">
    <reaction evidence="7">
        <text>UDP-N-acetyl-alpha-D-muramoyl-L-alanyl-D-glutamate + meso-2,6-diaminopimelate + ATP = UDP-N-acetyl-alpha-D-muramoyl-L-alanyl-gamma-D-glutamyl-meso-2,6-diaminopimelate + ADP + phosphate + H(+)</text>
        <dbReference type="Rhea" id="RHEA:23676"/>
        <dbReference type="ChEBI" id="CHEBI:15378"/>
        <dbReference type="ChEBI" id="CHEBI:30616"/>
        <dbReference type="ChEBI" id="CHEBI:43474"/>
        <dbReference type="ChEBI" id="CHEBI:57791"/>
        <dbReference type="ChEBI" id="CHEBI:83900"/>
        <dbReference type="ChEBI" id="CHEBI:83905"/>
        <dbReference type="ChEBI" id="CHEBI:456216"/>
        <dbReference type="EC" id="6.3.2.13"/>
    </reaction>
</comment>
<dbReference type="EC" id="6.3.2.13" evidence="7"/>
<feature type="binding site" evidence="7">
    <location>
        <position position="187"/>
    </location>
    <ligand>
        <name>UDP-N-acetyl-alpha-D-muramoyl-L-alanyl-D-glutamate</name>
        <dbReference type="ChEBI" id="CHEBI:83900"/>
    </ligand>
</feature>
<evidence type="ECO:0000313" key="12">
    <source>
        <dbReference type="EMBL" id="RFF29710.1"/>
    </source>
</evidence>
<feature type="short sequence motif" description="Meso-diaminopimelate recognition motif" evidence="7">
    <location>
        <begin position="406"/>
        <end position="409"/>
    </location>
</feature>
<keyword evidence="7" id="KW-0067">ATP-binding</keyword>
<dbReference type="EMBL" id="QUZK01000042">
    <property type="protein sequence ID" value="RFF29710.1"/>
    <property type="molecule type" value="Genomic_DNA"/>
</dbReference>
<dbReference type="SUPFAM" id="SSF63418">
    <property type="entry name" value="MurE/MurF N-terminal domain"/>
    <property type="match status" value="1"/>
</dbReference>
<feature type="domain" description="Mur ligase N-terminal catalytic" evidence="9">
    <location>
        <begin position="27"/>
        <end position="100"/>
    </location>
</feature>
<keyword evidence="7" id="KW-0963">Cytoplasm</keyword>
<dbReference type="UniPathway" id="UPA00219"/>
<dbReference type="SUPFAM" id="SSF53244">
    <property type="entry name" value="MurD-like peptide ligases, peptide-binding domain"/>
    <property type="match status" value="1"/>
</dbReference>
<keyword evidence="13" id="KW-1185">Reference proteome</keyword>
<comment type="function">
    <text evidence="7">Catalyzes the addition of meso-diaminopimelic acid to the nucleotide precursor UDP-N-acetylmuramoyl-L-alanyl-D-glutamate (UMAG) in the biosynthesis of bacterial cell-wall peptidoglycan.</text>
</comment>
<dbReference type="GO" id="GO:0071555">
    <property type="term" value="P:cell wall organization"/>
    <property type="evidence" value="ECO:0007669"/>
    <property type="project" value="UniProtKB-KW"/>
</dbReference>
<evidence type="ECO:0000256" key="8">
    <source>
        <dbReference type="RuleBase" id="RU004135"/>
    </source>
</evidence>
<keyword evidence="7" id="KW-0547">Nucleotide-binding</keyword>
<dbReference type="GO" id="GO:0000287">
    <property type="term" value="F:magnesium ion binding"/>
    <property type="evidence" value="ECO:0007669"/>
    <property type="project" value="UniProtKB-UniRule"/>
</dbReference>
<comment type="caution">
    <text evidence="12">The sequence shown here is derived from an EMBL/GenBank/DDBJ whole genome shotgun (WGS) entry which is preliminary data.</text>
</comment>
<dbReference type="GO" id="GO:0008765">
    <property type="term" value="F:UDP-N-acetylmuramoylalanyl-D-glutamate-2,6-diaminopimelate ligase activity"/>
    <property type="evidence" value="ECO:0007669"/>
    <property type="project" value="UniProtKB-UniRule"/>
</dbReference>
<evidence type="ECO:0000259" key="10">
    <source>
        <dbReference type="Pfam" id="PF02875"/>
    </source>
</evidence>
<feature type="binding site" evidence="7">
    <location>
        <position position="382"/>
    </location>
    <ligand>
        <name>meso-2,6-diaminopimelate</name>
        <dbReference type="ChEBI" id="CHEBI:57791"/>
    </ligand>
</feature>
<dbReference type="PANTHER" id="PTHR23135">
    <property type="entry name" value="MUR LIGASE FAMILY MEMBER"/>
    <property type="match status" value="1"/>
</dbReference>
<keyword evidence="6 7" id="KW-0961">Cell wall biogenesis/degradation</keyword>
<dbReference type="Pfam" id="PF01225">
    <property type="entry name" value="Mur_ligase"/>
    <property type="match status" value="1"/>
</dbReference>
<evidence type="ECO:0000259" key="11">
    <source>
        <dbReference type="Pfam" id="PF08245"/>
    </source>
</evidence>
<dbReference type="Pfam" id="PF02875">
    <property type="entry name" value="Mur_ligase_C"/>
    <property type="match status" value="1"/>
</dbReference>
<evidence type="ECO:0000259" key="9">
    <source>
        <dbReference type="Pfam" id="PF01225"/>
    </source>
</evidence>
<sequence>MTERGLTMQALFDGMVELSAGDWPQATGLSLDSRLVRPGDVFVALSGANGHGMRFVYQARDRGAVAVVHDGRLTPPEDLGLPELAVPDIADRLPTLARRFWGEAVDGLDLVAVTGTNGKSSIAWLLAQALGGAMVGTLGWGRPGHHQSGSLTTPDIFSVYRHLADLAGQGVGSVVLEASSHALEQGRLAGLAFSSTIFTTLGHDHLDYHDDRAAYGAAKARLFTEFRSDRHLINLDDDFGAELAARLSASGRLVGYSLAGHPKAGARATLLGADMSGLRAEFELPCGRFEARSKLIGRINLWNLLIVAAELAERGRDPQSITETLAALQPVPGRMEPIGREGAPLAIIDYAHTPDALENALTSARELSDGTLWCVFGCGGDRDREKRPRMGRVAERLADRIVLTDDNPRGEDGLAIIRAIQAGMEKPQRSIVIRDRARAIAHALSGGEPGDIVLVAGKGHETDQVIGDERLPCDDHVSVREALGVAA</sequence>
<feature type="binding site" evidence="7">
    <location>
        <position position="31"/>
    </location>
    <ligand>
        <name>UDP-N-acetyl-alpha-D-muramoyl-L-alanyl-D-glutamate</name>
        <dbReference type="ChEBI" id="CHEBI:83900"/>
    </ligand>
</feature>
<accession>A0A3E1K6Q5</accession>
<dbReference type="OrthoDB" id="9800958at2"/>
<keyword evidence="7 12" id="KW-0436">Ligase</keyword>
<evidence type="ECO:0000256" key="7">
    <source>
        <dbReference type="HAMAP-Rule" id="MF_00208"/>
    </source>
</evidence>
<dbReference type="Gene3D" id="3.40.1190.10">
    <property type="entry name" value="Mur-like, catalytic domain"/>
    <property type="match status" value="1"/>
</dbReference>
<dbReference type="PANTHER" id="PTHR23135:SF4">
    <property type="entry name" value="UDP-N-ACETYLMURAMOYL-L-ALANYL-D-GLUTAMATE--2,6-DIAMINOPIMELATE LIGASE MURE HOMOLOG, CHLOROPLASTIC"/>
    <property type="match status" value="1"/>
</dbReference>
<dbReference type="InterPro" id="IPR000713">
    <property type="entry name" value="Mur_ligase_N"/>
</dbReference>
<dbReference type="InterPro" id="IPR036615">
    <property type="entry name" value="Mur_ligase_C_dom_sf"/>
</dbReference>
<evidence type="ECO:0000256" key="4">
    <source>
        <dbReference type="ARBA" id="ARBA00022984"/>
    </source>
</evidence>
<feature type="binding site" evidence="7">
    <location>
        <begin position="152"/>
        <end position="153"/>
    </location>
    <ligand>
        <name>UDP-N-acetyl-alpha-D-muramoyl-L-alanyl-D-glutamate</name>
        <dbReference type="ChEBI" id="CHEBI:83900"/>
    </ligand>
</feature>
<dbReference type="AlphaFoldDB" id="A0A3E1K6Q5"/>
<name>A0A3E1K6Q5_9GAMM</name>
<feature type="binding site" evidence="7">
    <location>
        <begin position="115"/>
        <end position="121"/>
    </location>
    <ligand>
        <name>ATP</name>
        <dbReference type="ChEBI" id="CHEBI:30616"/>
    </ligand>
</feature>
<dbReference type="GO" id="GO:0008360">
    <property type="term" value="P:regulation of cell shape"/>
    <property type="evidence" value="ECO:0007669"/>
    <property type="project" value="UniProtKB-KW"/>
</dbReference>
<dbReference type="GO" id="GO:0005737">
    <property type="term" value="C:cytoplasm"/>
    <property type="evidence" value="ECO:0007669"/>
    <property type="project" value="UniProtKB-SubCell"/>
</dbReference>
<organism evidence="12 13">
    <name type="scientific">Wenzhouxiangella sediminis</name>
    <dbReference type="NCBI Taxonomy" id="1792836"/>
    <lineage>
        <taxon>Bacteria</taxon>
        <taxon>Pseudomonadati</taxon>
        <taxon>Pseudomonadota</taxon>
        <taxon>Gammaproteobacteria</taxon>
        <taxon>Chromatiales</taxon>
        <taxon>Wenzhouxiangellaceae</taxon>
        <taxon>Wenzhouxiangella</taxon>
    </lineage>
</organism>
<reference evidence="12 13" key="1">
    <citation type="submission" date="2018-08" db="EMBL/GenBank/DDBJ databases">
        <title>Wenzhouxiangella salilacus sp. nov., a novel bacterium isolated from a saline lake in Xinjiang Province, China.</title>
        <authorList>
            <person name="Han S."/>
        </authorList>
    </citation>
    <scope>NUCLEOTIDE SEQUENCE [LARGE SCALE GENOMIC DNA]</scope>
    <source>
        <strain evidence="12 13">XDB06</strain>
    </source>
</reference>
<evidence type="ECO:0000256" key="2">
    <source>
        <dbReference type="ARBA" id="ARBA00022618"/>
    </source>
</evidence>
<feature type="binding site" evidence="7">
    <location>
        <position position="457"/>
    </location>
    <ligand>
        <name>meso-2,6-diaminopimelate</name>
        <dbReference type="ChEBI" id="CHEBI:57791"/>
    </ligand>
</feature>
<evidence type="ECO:0000313" key="13">
    <source>
        <dbReference type="Proteomes" id="UP000260351"/>
    </source>
</evidence>
<feature type="binding site" evidence="7">
    <location>
        <position position="179"/>
    </location>
    <ligand>
        <name>UDP-N-acetyl-alpha-D-muramoyl-L-alanyl-D-glutamate</name>
        <dbReference type="ChEBI" id="CHEBI:83900"/>
    </ligand>
</feature>
<dbReference type="InterPro" id="IPR035911">
    <property type="entry name" value="MurE/MurF_N"/>
</dbReference>
<comment type="PTM">
    <text evidence="7">Carboxylation is probably crucial for Mg(2+) binding and, consequently, for the gamma-phosphate positioning of ATP.</text>
</comment>
<gene>
    <name evidence="7" type="primary">murE</name>
    <name evidence="12" type="ORF">DZC52_11565</name>
</gene>
<dbReference type="SUPFAM" id="SSF53623">
    <property type="entry name" value="MurD-like peptide ligases, catalytic domain"/>
    <property type="match status" value="1"/>
</dbReference>
<comment type="similarity">
    <text evidence="1 7">Belongs to the MurCDEF family. MurE subfamily.</text>
</comment>
<dbReference type="NCBIfam" id="NF001126">
    <property type="entry name" value="PRK00139.1-4"/>
    <property type="match status" value="1"/>
</dbReference>
<comment type="pathway">
    <text evidence="7 8">Cell wall biogenesis; peptidoglycan biosynthesis.</text>
</comment>
<feature type="domain" description="Mur ligase central" evidence="11">
    <location>
        <begin position="113"/>
        <end position="309"/>
    </location>
</feature>
<dbReference type="Gene3D" id="3.90.190.20">
    <property type="entry name" value="Mur ligase, C-terminal domain"/>
    <property type="match status" value="1"/>
</dbReference>
<keyword evidence="2 7" id="KW-0132">Cell division</keyword>
<dbReference type="InterPro" id="IPR013221">
    <property type="entry name" value="Mur_ligase_cen"/>
</dbReference>
<feature type="binding site" evidence="7">
    <location>
        <position position="185"/>
    </location>
    <ligand>
        <name>UDP-N-acetyl-alpha-D-muramoyl-L-alanyl-D-glutamate</name>
        <dbReference type="ChEBI" id="CHEBI:83900"/>
    </ligand>
</feature>
<feature type="binding site" evidence="7">
    <location>
        <position position="33"/>
    </location>
    <ligand>
        <name>UDP-N-acetyl-alpha-D-muramoyl-L-alanyl-D-glutamate</name>
        <dbReference type="ChEBI" id="CHEBI:83900"/>
    </ligand>
</feature>
<dbReference type="Proteomes" id="UP000260351">
    <property type="component" value="Unassembled WGS sequence"/>
</dbReference>
<evidence type="ECO:0000256" key="3">
    <source>
        <dbReference type="ARBA" id="ARBA00022960"/>
    </source>
</evidence>
<dbReference type="GO" id="GO:0009252">
    <property type="term" value="P:peptidoglycan biosynthetic process"/>
    <property type="evidence" value="ECO:0007669"/>
    <property type="project" value="UniProtKB-UniRule"/>
</dbReference>
<feature type="modified residue" description="N6-carboxylysine" evidence="7">
    <location>
        <position position="219"/>
    </location>
</feature>
<feature type="binding site" evidence="7">
    <location>
        <position position="461"/>
    </location>
    <ligand>
        <name>meso-2,6-diaminopimelate</name>
        <dbReference type="ChEBI" id="CHEBI:57791"/>
    </ligand>
</feature>
<protein>
    <recommendedName>
        <fullName evidence="7">UDP-N-acetylmuramoyl-L-alanyl-D-glutamate--2,6-diaminopimelate ligase</fullName>
        <ecNumber evidence="7">6.3.2.13</ecNumber>
    </recommendedName>
    <alternativeName>
        <fullName evidence="7">Meso-A2pm-adding enzyme</fullName>
    </alternativeName>
    <alternativeName>
        <fullName evidence="7">Meso-diaminopimelate-adding enzyme</fullName>
    </alternativeName>
    <alternativeName>
        <fullName evidence="7">UDP-MurNAc-L-Ala-D-Glu:meso-diaminopimelate ligase</fullName>
    </alternativeName>
    <alternativeName>
        <fullName evidence="7">UDP-MurNAc-tripeptide synthetase</fullName>
    </alternativeName>
    <alternativeName>
        <fullName evidence="7">UDP-N-acetylmuramyl-tripeptide synthetase</fullName>
    </alternativeName>
</protein>
<proteinExistence type="inferred from homology"/>
<feature type="domain" description="Mur ligase C-terminal" evidence="10">
    <location>
        <begin position="333"/>
        <end position="459"/>
    </location>
</feature>
<dbReference type="HAMAP" id="MF_00208">
    <property type="entry name" value="MurE"/>
    <property type="match status" value="1"/>
</dbReference>
<dbReference type="Pfam" id="PF08245">
    <property type="entry name" value="Mur_ligase_M"/>
    <property type="match status" value="1"/>
</dbReference>
<dbReference type="InterPro" id="IPR036565">
    <property type="entry name" value="Mur-like_cat_sf"/>
</dbReference>
<dbReference type="InterPro" id="IPR005761">
    <property type="entry name" value="UDP-N-AcMur-Glu-dNH2Pim_ligase"/>
</dbReference>
<comment type="cofactor">
    <cofactor evidence="7">
        <name>Mg(2+)</name>
        <dbReference type="ChEBI" id="CHEBI:18420"/>
    </cofactor>
</comment>
<dbReference type="Gene3D" id="3.40.1390.10">
    <property type="entry name" value="MurE/MurF, N-terminal domain"/>
    <property type="match status" value="1"/>
</dbReference>
<dbReference type="GO" id="GO:0005524">
    <property type="term" value="F:ATP binding"/>
    <property type="evidence" value="ECO:0007669"/>
    <property type="project" value="UniProtKB-UniRule"/>
</dbReference>